<evidence type="ECO:0000313" key="2">
    <source>
        <dbReference type="EMBL" id="SFN86364.1"/>
    </source>
</evidence>
<dbReference type="AlphaFoldDB" id="A0A1I5CHH9"/>
<proteinExistence type="predicted"/>
<evidence type="ECO:0000313" key="3">
    <source>
        <dbReference type="Proteomes" id="UP000199036"/>
    </source>
</evidence>
<feature type="transmembrane region" description="Helical" evidence="1">
    <location>
        <begin position="64"/>
        <end position="81"/>
    </location>
</feature>
<feature type="transmembrane region" description="Helical" evidence="1">
    <location>
        <begin position="31"/>
        <end position="52"/>
    </location>
</feature>
<reference evidence="3" key="1">
    <citation type="submission" date="2016-10" db="EMBL/GenBank/DDBJ databases">
        <authorList>
            <person name="Varghese N."/>
            <person name="Submissions S."/>
        </authorList>
    </citation>
    <scope>NUCLEOTIDE SEQUENCE [LARGE SCALE GENOMIC DNA]</scope>
    <source>
        <strain evidence="3">DS-12</strain>
    </source>
</reference>
<accession>A0A1I5CHH9</accession>
<keyword evidence="1" id="KW-0472">Membrane</keyword>
<dbReference type="RefSeq" id="WP_091523340.1">
    <property type="nucleotide sequence ID" value="NZ_FOVI01000012.1"/>
</dbReference>
<evidence type="ECO:0000256" key="1">
    <source>
        <dbReference type="SAM" id="Phobius"/>
    </source>
</evidence>
<keyword evidence="1" id="KW-0812">Transmembrane</keyword>
<gene>
    <name evidence="2" type="ORF">SAMN05421741_11278</name>
</gene>
<feature type="transmembrane region" description="Helical" evidence="1">
    <location>
        <begin position="7"/>
        <end position="25"/>
    </location>
</feature>
<sequence length="117" mass="13179">MKAIKIINTIAIGTPFALFLIDLVVQGGFSIFALLSTMFTGFVQVILGLFLMIRFPKNIHYKSYIIAVVLYFLVGLMVVFSDSNNDGFIYIFYIIPPCLAVYLSILIYSHPNNELSQ</sequence>
<dbReference type="OrthoDB" id="1364574at2"/>
<feature type="transmembrane region" description="Helical" evidence="1">
    <location>
        <begin position="87"/>
        <end position="108"/>
    </location>
</feature>
<protein>
    <submittedName>
        <fullName evidence="2">Uncharacterized protein</fullName>
    </submittedName>
</protein>
<dbReference type="EMBL" id="FOVI01000012">
    <property type="protein sequence ID" value="SFN86364.1"/>
    <property type="molecule type" value="Genomic_DNA"/>
</dbReference>
<organism evidence="2 3">
    <name type="scientific">Paenimyroides ummariense</name>
    <dbReference type="NCBI Taxonomy" id="913024"/>
    <lineage>
        <taxon>Bacteria</taxon>
        <taxon>Pseudomonadati</taxon>
        <taxon>Bacteroidota</taxon>
        <taxon>Flavobacteriia</taxon>
        <taxon>Flavobacteriales</taxon>
        <taxon>Flavobacteriaceae</taxon>
        <taxon>Paenimyroides</taxon>
    </lineage>
</organism>
<keyword evidence="1" id="KW-1133">Transmembrane helix</keyword>
<dbReference type="Proteomes" id="UP000199036">
    <property type="component" value="Unassembled WGS sequence"/>
</dbReference>
<name>A0A1I5CHH9_9FLAO</name>
<dbReference type="STRING" id="913024.SAMN05421741_11278"/>
<keyword evidence="3" id="KW-1185">Reference proteome</keyword>